<dbReference type="Gene3D" id="2.60.40.10">
    <property type="entry name" value="Immunoglobulins"/>
    <property type="match status" value="2"/>
</dbReference>
<evidence type="ECO:0000256" key="2">
    <source>
        <dbReference type="ARBA" id="ARBA00022692"/>
    </source>
</evidence>
<accession>D2HKQ8</accession>
<dbReference type="AlphaFoldDB" id="D2HKQ8"/>
<dbReference type="EMBL" id="GL192968">
    <property type="protein sequence ID" value="EFB18996.1"/>
    <property type="molecule type" value="Genomic_DNA"/>
</dbReference>
<dbReference type="InterPro" id="IPR036116">
    <property type="entry name" value="FN3_sf"/>
</dbReference>
<keyword evidence="3" id="KW-0732">Signal</keyword>
<evidence type="ECO:0000313" key="10">
    <source>
        <dbReference type="EMBL" id="EFB18996.1"/>
    </source>
</evidence>
<evidence type="ECO:0000259" key="9">
    <source>
        <dbReference type="PROSITE" id="PS50853"/>
    </source>
</evidence>
<evidence type="ECO:0000256" key="6">
    <source>
        <dbReference type="ARBA" id="ARBA00023136"/>
    </source>
</evidence>
<dbReference type="InterPro" id="IPR013783">
    <property type="entry name" value="Ig-like_fold"/>
</dbReference>
<dbReference type="PANTHER" id="PTHR24051">
    <property type="entry name" value="SUSHI DOMAIN-CONTAINING PROTEIN 1"/>
    <property type="match status" value="1"/>
</dbReference>
<dbReference type="PROSITE" id="PS50853">
    <property type="entry name" value="FN3"/>
    <property type="match status" value="1"/>
</dbReference>
<dbReference type="GO" id="GO:0016020">
    <property type="term" value="C:membrane"/>
    <property type="evidence" value="ECO:0007669"/>
    <property type="project" value="UniProtKB-SubCell"/>
</dbReference>
<dbReference type="FunFam" id="2.60.40.10:FF:000019">
    <property type="entry name" value="receptor-type tyrosine-protein phosphatase kappa isoform X2"/>
    <property type="match status" value="1"/>
</dbReference>
<sequence length="474" mass="52830">MAGPVSIEEIFQLNLKDKSTFGSLRKRRGGPSVLKESAYRCISSVAGGWEPMRTPKTLKIAEIQARRIAVDWESLGYNITRCHTFNVTICYHYFRGHNESKADCLDMDPKAPQHVVSHLPPYTNVSLKMILTNPEGRKESEETIIQTDEDGTSFENKIFLNWKEPLDPNGIITQYEVSYSSIRSFDPAVPVAGPPQTVSNLWNSTHHVFMHLHPGTTYQFFIRASTVKGFGPATAINVTTNISAPTLPDYEGVDASLNETATTITVLLRPAQAKGAPISAYQIVVEELHPHRAKREAGAMECYQVPVTYQNALSGGAPYYFAAELPPGNLPEPAPFTVGDNRTYQGFWNPPLAPRKGYNIYFQAMSSVEKDSCFLITASPRAFFRETPKNNCEQSDLKSTLVVKHVHDRAKTQWALFVSPETCLFTGEFTPSVSAHSFRYQRETGPAFLCQFGLSFSDFGSTSDEIEVLLEMQC</sequence>
<dbReference type="Pfam" id="PF23144">
    <property type="entry name" value="Fn3_PTPRU"/>
    <property type="match status" value="1"/>
</dbReference>
<dbReference type="InterPro" id="IPR057598">
    <property type="entry name" value="Fn3_PTPRU"/>
</dbReference>
<keyword evidence="2" id="KW-0812">Transmembrane</keyword>
<evidence type="ECO:0000256" key="1">
    <source>
        <dbReference type="ARBA" id="ARBA00004479"/>
    </source>
</evidence>
<dbReference type="SMART" id="SM00060">
    <property type="entry name" value="FN3"/>
    <property type="match status" value="2"/>
</dbReference>
<dbReference type="CDD" id="cd00063">
    <property type="entry name" value="FN3"/>
    <property type="match status" value="1"/>
</dbReference>
<evidence type="ECO:0000256" key="4">
    <source>
        <dbReference type="ARBA" id="ARBA00022737"/>
    </source>
</evidence>
<dbReference type="InterPro" id="IPR003961">
    <property type="entry name" value="FN3_dom"/>
</dbReference>
<keyword evidence="8" id="KW-0325">Glycoprotein</keyword>
<evidence type="ECO:0000256" key="3">
    <source>
        <dbReference type="ARBA" id="ARBA00022729"/>
    </source>
</evidence>
<comment type="subcellular location">
    <subcellularLocation>
        <location evidence="1">Membrane</location>
        <topology evidence="1">Single-pass type I membrane protein</topology>
    </subcellularLocation>
</comment>
<feature type="domain" description="Fibronectin type-III" evidence="9">
    <location>
        <begin position="141"/>
        <end position="246"/>
    </location>
</feature>
<name>D2HKQ8_AILME</name>
<dbReference type="PANTHER" id="PTHR24051:SF8">
    <property type="entry name" value="PROTEIN-TYROSINE-PHOSPHATASE"/>
    <property type="match status" value="1"/>
</dbReference>
<organism evidence="10">
    <name type="scientific">Ailuropoda melanoleuca</name>
    <name type="common">Giant panda</name>
    <dbReference type="NCBI Taxonomy" id="9646"/>
    <lineage>
        <taxon>Eukaryota</taxon>
        <taxon>Metazoa</taxon>
        <taxon>Chordata</taxon>
        <taxon>Craniata</taxon>
        <taxon>Vertebrata</taxon>
        <taxon>Euteleostomi</taxon>
        <taxon>Mammalia</taxon>
        <taxon>Eutheria</taxon>
        <taxon>Laurasiatheria</taxon>
        <taxon>Carnivora</taxon>
        <taxon>Caniformia</taxon>
        <taxon>Ursidae</taxon>
        <taxon>Ailuropoda</taxon>
    </lineage>
</organism>
<proteinExistence type="predicted"/>
<keyword evidence="5" id="KW-1133">Transmembrane helix</keyword>
<dbReference type="SUPFAM" id="SSF49265">
    <property type="entry name" value="Fibronectin type III"/>
    <property type="match status" value="1"/>
</dbReference>
<evidence type="ECO:0000256" key="7">
    <source>
        <dbReference type="ARBA" id="ARBA00023157"/>
    </source>
</evidence>
<protein>
    <recommendedName>
        <fullName evidence="9">Fibronectin type-III domain-containing protein</fullName>
    </recommendedName>
</protein>
<dbReference type="Pfam" id="PF00041">
    <property type="entry name" value="fn3"/>
    <property type="match status" value="1"/>
</dbReference>
<evidence type="ECO:0000256" key="8">
    <source>
        <dbReference type="ARBA" id="ARBA00023180"/>
    </source>
</evidence>
<dbReference type="InterPro" id="IPR051622">
    <property type="entry name" value="R-tyr_protein_phosphatases"/>
</dbReference>
<evidence type="ECO:0000256" key="5">
    <source>
        <dbReference type="ARBA" id="ARBA00022989"/>
    </source>
</evidence>
<gene>
    <name evidence="10" type="ORF">PANDA_011987</name>
</gene>
<reference evidence="10" key="1">
    <citation type="journal article" date="2010" name="Nature">
        <title>The sequence and de novo assembly of the giant panda genome.</title>
        <authorList>
            <person name="Li R."/>
            <person name="Fan W."/>
            <person name="Tian G."/>
            <person name="Zhu H."/>
            <person name="He L."/>
            <person name="Cai J."/>
            <person name="Huang Q."/>
            <person name="Cai Q."/>
            <person name="Li B."/>
            <person name="Bai Y."/>
            <person name="Zhang Z."/>
            <person name="Zhang Y."/>
            <person name="Wang W."/>
            <person name="Li J."/>
            <person name="Wei F."/>
            <person name="Li H."/>
            <person name="Jian M."/>
            <person name="Li J."/>
            <person name="Zhang Z."/>
            <person name="Nielsen R."/>
            <person name="Li D."/>
            <person name="Gu W."/>
            <person name="Yang Z."/>
            <person name="Xuan Z."/>
            <person name="Ryder O.A."/>
            <person name="Leung F.C."/>
            <person name="Zhou Y."/>
            <person name="Cao J."/>
            <person name="Sun X."/>
            <person name="Fu Y."/>
            <person name="Fang X."/>
            <person name="Guo X."/>
            <person name="Wang B."/>
            <person name="Hou R."/>
            <person name="Shen F."/>
            <person name="Mu B."/>
            <person name="Ni P."/>
            <person name="Lin R."/>
            <person name="Qian W."/>
            <person name="Wang G."/>
            <person name="Yu C."/>
            <person name="Nie W."/>
            <person name="Wang J."/>
            <person name="Wu Z."/>
            <person name="Liang H."/>
            <person name="Min J."/>
            <person name="Wu Q."/>
            <person name="Cheng S."/>
            <person name="Ruan J."/>
            <person name="Wang M."/>
            <person name="Shi Z."/>
            <person name="Wen M."/>
            <person name="Liu B."/>
            <person name="Ren X."/>
            <person name="Zheng H."/>
            <person name="Dong D."/>
            <person name="Cook K."/>
            <person name="Shan G."/>
            <person name="Zhang H."/>
            <person name="Kosiol C."/>
            <person name="Xie X."/>
            <person name="Lu Z."/>
            <person name="Zheng H."/>
            <person name="Li Y."/>
            <person name="Steiner C.C."/>
            <person name="Lam T.T."/>
            <person name="Lin S."/>
            <person name="Zhang Q."/>
            <person name="Li G."/>
            <person name="Tian J."/>
            <person name="Gong T."/>
            <person name="Liu H."/>
            <person name="Zhang D."/>
            <person name="Fang L."/>
            <person name="Ye C."/>
            <person name="Zhang J."/>
            <person name="Hu W."/>
            <person name="Xu A."/>
            <person name="Ren Y."/>
            <person name="Zhang G."/>
            <person name="Bruford M.W."/>
            <person name="Li Q."/>
            <person name="Ma L."/>
            <person name="Guo Y."/>
            <person name="An N."/>
            <person name="Hu Y."/>
            <person name="Zheng Y."/>
            <person name="Shi Y."/>
            <person name="Li Z."/>
            <person name="Liu Q."/>
            <person name="Chen Y."/>
            <person name="Zhao J."/>
            <person name="Qu N."/>
            <person name="Zhao S."/>
            <person name="Tian F."/>
            <person name="Wang X."/>
            <person name="Wang H."/>
            <person name="Xu L."/>
            <person name="Liu X."/>
            <person name="Vinar T."/>
            <person name="Wang Y."/>
            <person name="Lam T.W."/>
            <person name="Yiu S.M."/>
            <person name="Liu S."/>
            <person name="Zhang H."/>
            <person name="Li D."/>
            <person name="Huang Y."/>
            <person name="Wang X."/>
            <person name="Yang G."/>
            <person name="Jiang Z."/>
            <person name="Wang J."/>
            <person name="Qin N."/>
            <person name="Li L."/>
            <person name="Li J."/>
            <person name="Bolund L."/>
            <person name="Kristiansen K."/>
            <person name="Wong G.K."/>
            <person name="Olson M."/>
            <person name="Zhang X."/>
            <person name="Li S."/>
            <person name="Yang H."/>
            <person name="Wang J."/>
            <person name="Wang J."/>
        </authorList>
    </citation>
    <scope>NUCLEOTIDE SEQUENCE [LARGE SCALE GENOMIC DNA]</scope>
</reference>
<keyword evidence="6" id="KW-0472">Membrane</keyword>
<dbReference type="FunFam" id="2.60.40.10:FF:000048">
    <property type="entry name" value="receptor-type tyrosine-protein phosphatase U isoform X1"/>
    <property type="match status" value="1"/>
</dbReference>
<keyword evidence="4" id="KW-0677">Repeat</keyword>
<keyword evidence="7" id="KW-1015">Disulfide bond</keyword>
<dbReference type="InParanoid" id="D2HKQ8"/>